<sequence length="256" mass="29258">MTENQELQAFDETLKEFLKEPDHFLTSLALVNHLQRTPVLAAQDLYAVEVEGKKVVPVFTSEQDLQSFKATQESAREQTWIERSSLDILTQLVQAELFGIAFNLKEDGDFSNTTLFASSELIQFINYFTQTLNNLLGEENQKADPEDKIYLVPAFIHKREEDGQDDRLFATMSNAEGQSYVPVFTNLTSFAKWYGNETFGLPFRKAKGTILQWPLSEIYQPSTGENELDKVQGIVINPFDEQPELVDWSYFEGDSE</sequence>
<evidence type="ECO:0000313" key="2">
    <source>
        <dbReference type="Proteomes" id="UP000439678"/>
    </source>
</evidence>
<evidence type="ECO:0000313" key="1">
    <source>
        <dbReference type="EMBL" id="MTR28676.1"/>
    </source>
</evidence>
<reference evidence="1 2" key="1">
    <citation type="journal article" date="2019" name="Nat. Med.">
        <title>A library of human gut bacterial isolates paired with longitudinal multiomics data enables mechanistic microbiome research.</title>
        <authorList>
            <person name="Poyet M."/>
            <person name="Groussin M."/>
            <person name="Gibbons S.M."/>
            <person name="Avila-Pacheco J."/>
            <person name="Jiang X."/>
            <person name="Kearney S.M."/>
            <person name="Perrotta A.R."/>
            <person name="Berdy B."/>
            <person name="Zhao S."/>
            <person name="Lieberman T.D."/>
            <person name="Swanson P.K."/>
            <person name="Smith M."/>
            <person name="Roesemann S."/>
            <person name="Alexander J.E."/>
            <person name="Rich S.A."/>
            <person name="Livny J."/>
            <person name="Vlamakis H."/>
            <person name="Clish C."/>
            <person name="Bullock K."/>
            <person name="Deik A."/>
            <person name="Scott J."/>
            <person name="Pierce K.A."/>
            <person name="Xavier R.J."/>
            <person name="Alm E.J."/>
        </authorList>
    </citation>
    <scope>NUCLEOTIDE SEQUENCE [LARGE SCALE GENOMIC DNA]</scope>
    <source>
        <strain evidence="1 2">BIOML-A4</strain>
    </source>
</reference>
<comment type="caution">
    <text evidence="1">The sequence shown here is derived from an EMBL/GenBank/DDBJ whole genome shotgun (WGS) entry which is preliminary data.</text>
</comment>
<protein>
    <submittedName>
        <fullName evidence="1">SseB family protein</fullName>
    </submittedName>
</protein>
<dbReference type="EMBL" id="WMYO01000012">
    <property type="protein sequence ID" value="MTR28676.1"/>
    <property type="molecule type" value="Genomic_DNA"/>
</dbReference>
<dbReference type="AlphaFoldDB" id="A0A6A8UFM9"/>
<gene>
    <name evidence="1" type="ORF">GMC65_10080</name>
</gene>
<name>A0A6A8UFM9_STRSL</name>
<dbReference type="RefSeq" id="WP_060971525.1">
    <property type="nucleotide sequence ID" value="NZ_JADNDA010000009.1"/>
</dbReference>
<organism evidence="1 2">
    <name type="scientific">Streptococcus salivarius</name>
    <dbReference type="NCBI Taxonomy" id="1304"/>
    <lineage>
        <taxon>Bacteria</taxon>
        <taxon>Bacillati</taxon>
        <taxon>Bacillota</taxon>
        <taxon>Bacilli</taxon>
        <taxon>Lactobacillales</taxon>
        <taxon>Streptococcaceae</taxon>
        <taxon>Streptococcus</taxon>
    </lineage>
</organism>
<accession>A0A6A8UFM9</accession>
<dbReference type="Proteomes" id="UP000439678">
    <property type="component" value="Unassembled WGS sequence"/>
</dbReference>
<proteinExistence type="predicted"/>